<keyword evidence="1" id="KW-0812">Transmembrane</keyword>
<feature type="transmembrane region" description="Helical" evidence="1">
    <location>
        <begin position="12"/>
        <end position="38"/>
    </location>
</feature>
<dbReference type="InterPro" id="IPR019251">
    <property type="entry name" value="DUF2231_TM"/>
</dbReference>
<dbReference type="Proteomes" id="UP000593875">
    <property type="component" value="Chromosome"/>
</dbReference>
<feature type="transmembrane region" description="Helical" evidence="1">
    <location>
        <begin position="50"/>
        <end position="74"/>
    </location>
</feature>
<reference evidence="3 4" key="1">
    <citation type="submission" date="2020-10" db="EMBL/GenBank/DDBJ databases">
        <title>Genome sequencing of Massilia sp. LPB0304.</title>
        <authorList>
            <person name="Kim J."/>
        </authorList>
    </citation>
    <scope>NUCLEOTIDE SEQUENCE [LARGE SCALE GENOMIC DNA]</scope>
    <source>
        <strain evidence="3 4">LPB0304</strain>
    </source>
</reference>
<organism evidence="3 4">
    <name type="scientific">Massilia litorea</name>
    <dbReference type="NCBI Taxonomy" id="2769491"/>
    <lineage>
        <taxon>Bacteria</taxon>
        <taxon>Pseudomonadati</taxon>
        <taxon>Pseudomonadota</taxon>
        <taxon>Betaproteobacteria</taxon>
        <taxon>Burkholderiales</taxon>
        <taxon>Oxalobacteraceae</taxon>
        <taxon>Telluria group</taxon>
        <taxon>Massilia</taxon>
    </lineage>
</organism>
<evidence type="ECO:0000259" key="2">
    <source>
        <dbReference type="Pfam" id="PF09990"/>
    </source>
</evidence>
<feature type="transmembrane region" description="Helical" evidence="1">
    <location>
        <begin position="110"/>
        <end position="134"/>
    </location>
</feature>
<dbReference type="EMBL" id="CP062941">
    <property type="protein sequence ID" value="QOL48396.1"/>
    <property type="molecule type" value="Genomic_DNA"/>
</dbReference>
<keyword evidence="1" id="KW-0472">Membrane</keyword>
<feature type="transmembrane region" description="Helical" evidence="1">
    <location>
        <begin position="86"/>
        <end position="104"/>
    </location>
</feature>
<keyword evidence="1" id="KW-1133">Transmembrane helix</keyword>
<protein>
    <recommendedName>
        <fullName evidence="2">DUF2231 domain-containing protein</fullName>
    </recommendedName>
</protein>
<gene>
    <name evidence="3" type="ORF">LPB04_15615</name>
</gene>
<proteinExistence type="predicted"/>
<evidence type="ECO:0000313" key="4">
    <source>
        <dbReference type="Proteomes" id="UP000593875"/>
    </source>
</evidence>
<evidence type="ECO:0000313" key="3">
    <source>
        <dbReference type="EMBL" id="QOL48396.1"/>
    </source>
</evidence>
<dbReference type="KEGG" id="mlir:LPB04_15615"/>
<name>A0A7L9U2Z7_9BURK</name>
<dbReference type="InterPro" id="IPR016923">
    <property type="entry name" value="UCP029509"/>
</dbReference>
<dbReference type="AlphaFoldDB" id="A0A7L9U2Z7"/>
<dbReference type="Pfam" id="PF09990">
    <property type="entry name" value="DUF2231"/>
    <property type="match status" value="1"/>
</dbReference>
<feature type="domain" description="DUF2231" evidence="2">
    <location>
        <begin position="22"/>
        <end position="129"/>
    </location>
</feature>
<dbReference type="PIRSF" id="PIRSF029509">
    <property type="entry name" value="UCP029509"/>
    <property type="match status" value="1"/>
</dbReference>
<keyword evidence="4" id="KW-1185">Reference proteome</keyword>
<evidence type="ECO:0000256" key="1">
    <source>
        <dbReference type="SAM" id="Phobius"/>
    </source>
</evidence>
<dbReference type="RefSeq" id="WP_193685439.1">
    <property type="nucleotide sequence ID" value="NZ_CP062941.1"/>
</dbReference>
<sequence length="146" mass="16124">MTVETHPSRFSVTSAVFNLLDPIPFGFFVGALIFDVIYAKTANVFWMKSAAWLISIGLVFAILPQLINLGRVWFGKNRVRVRGEKINFWLNVIAIVAALINAFVHSRDAYAVMPAAVWLSIATVLAMGLGRIILAGEQTHIQGVRP</sequence>
<accession>A0A7L9U2Z7</accession>